<protein>
    <submittedName>
        <fullName evidence="1">SFRICE_003392</fullName>
    </submittedName>
</protein>
<reference evidence="1" key="1">
    <citation type="submission" date="2016-07" db="EMBL/GenBank/DDBJ databases">
        <authorList>
            <person name="Bretaudeau A."/>
        </authorList>
    </citation>
    <scope>NUCLEOTIDE SEQUENCE</scope>
    <source>
        <strain evidence="1">Rice</strain>
        <tissue evidence="1">Whole body</tissue>
    </source>
</reference>
<accession>A0A2H1V956</accession>
<dbReference type="AlphaFoldDB" id="A0A2H1V956"/>
<organism evidence="1">
    <name type="scientific">Spodoptera frugiperda</name>
    <name type="common">Fall armyworm</name>
    <dbReference type="NCBI Taxonomy" id="7108"/>
    <lineage>
        <taxon>Eukaryota</taxon>
        <taxon>Metazoa</taxon>
        <taxon>Ecdysozoa</taxon>
        <taxon>Arthropoda</taxon>
        <taxon>Hexapoda</taxon>
        <taxon>Insecta</taxon>
        <taxon>Pterygota</taxon>
        <taxon>Neoptera</taxon>
        <taxon>Endopterygota</taxon>
        <taxon>Lepidoptera</taxon>
        <taxon>Glossata</taxon>
        <taxon>Ditrysia</taxon>
        <taxon>Noctuoidea</taxon>
        <taxon>Noctuidae</taxon>
        <taxon>Amphipyrinae</taxon>
        <taxon>Spodoptera</taxon>
    </lineage>
</organism>
<gene>
    <name evidence="1" type="ORF">SFRICE_003392</name>
</gene>
<evidence type="ECO:0000313" key="1">
    <source>
        <dbReference type="EMBL" id="SOQ37358.1"/>
    </source>
</evidence>
<sequence>MLRLWCGLAEHFFSRATSFYYQIVTIDNTNGQNDRKLHTISETHLKSNHTQVACDFTGENDPMTSPALGEARGSVRLLLTKNHPVPTPAFRAGAPVAGFILTSECFSLPPTFRTARFVPRK</sequence>
<dbReference type="EMBL" id="ODYU01001325">
    <property type="protein sequence ID" value="SOQ37358.1"/>
    <property type="molecule type" value="Genomic_DNA"/>
</dbReference>
<name>A0A2H1V956_SPOFR</name>
<proteinExistence type="predicted"/>